<reference evidence="3 4" key="1">
    <citation type="submission" date="2015-10" db="EMBL/GenBank/DDBJ databases">
        <title>Metagenome-Assembled Genomes uncover a global brackish microbiome.</title>
        <authorList>
            <person name="Hugerth L.W."/>
            <person name="Larsson J."/>
            <person name="Alneberg J."/>
            <person name="Lindh M.V."/>
            <person name="Legrand C."/>
            <person name="Pinhassi J."/>
            <person name="Andersson A.F."/>
        </authorList>
    </citation>
    <scope>NUCLEOTIDE SEQUENCE [LARGE SCALE GENOMIC DNA]</scope>
    <source>
        <strain evidence="3">BACL4 MAG-120507-bin80</strain>
    </source>
</reference>
<dbReference type="PANTHER" id="PTHR11820:SF90">
    <property type="entry name" value="FLUTATHIONE S-TRANSFERASE"/>
    <property type="match status" value="1"/>
</dbReference>
<protein>
    <recommendedName>
        <fullName evidence="2">Fumarylacetoacetase-like C-terminal domain-containing protein</fullName>
    </recommendedName>
</protein>
<keyword evidence="1" id="KW-0479">Metal-binding</keyword>
<evidence type="ECO:0000259" key="2">
    <source>
        <dbReference type="Pfam" id="PF01557"/>
    </source>
</evidence>
<sequence>MDYVISPPPQVSVPVVGLDARFPVHRVYCVGRNYADHVAEMGGDPRSEPPVFFSKPASALVTDGEAVRYPQATSDLHHEVELVVALASGGRDLTLAEAAACVYGYGVGIDFTRRDLQSIAKKHGRPWDTAKGFDQSAPLSALTPKANFAPSTDTPICLTVNDELRQSALLGQMIWSVAEIIEQLSRLFELKAGDIIYTGTPAGVAAVAKGDKLCGEIAGLNALNFDII</sequence>
<dbReference type="SUPFAM" id="SSF56529">
    <property type="entry name" value="FAH"/>
    <property type="match status" value="1"/>
</dbReference>
<dbReference type="Pfam" id="PF01557">
    <property type="entry name" value="FAA_hydrolase"/>
    <property type="match status" value="1"/>
</dbReference>
<dbReference type="InterPro" id="IPR036663">
    <property type="entry name" value="Fumarylacetoacetase_C_sf"/>
</dbReference>
<dbReference type="GO" id="GO:0018773">
    <property type="term" value="F:acetylpyruvate hydrolase activity"/>
    <property type="evidence" value="ECO:0007669"/>
    <property type="project" value="TreeGrafter"/>
</dbReference>
<proteinExistence type="predicted"/>
<dbReference type="Proteomes" id="UP000051934">
    <property type="component" value="Unassembled WGS sequence"/>
</dbReference>
<evidence type="ECO:0000256" key="1">
    <source>
        <dbReference type="ARBA" id="ARBA00022723"/>
    </source>
</evidence>
<gene>
    <name evidence="3" type="ORF">ABR69_05400</name>
</gene>
<accession>A0A0R2SDX1</accession>
<name>A0A0R2SDX1_9GAMM</name>
<dbReference type="GO" id="GO:0046872">
    <property type="term" value="F:metal ion binding"/>
    <property type="evidence" value="ECO:0007669"/>
    <property type="project" value="UniProtKB-KW"/>
</dbReference>
<dbReference type="InterPro" id="IPR011234">
    <property type="entry name" value="Fumarylacetoacetase-like_C"/>
</dbReference>
<organism evidence="3 4">
    <name type="scientific">OM182 bacterium BACL3 MAG-120507-bin80</name>
    <dbReference type="NCBI Taxonomy" id="1655577"/>
    <lineage>
        <taxon>Bacteria</taxon>
        <taxon>Pseudomonadati</taxon>
        <taxon>Pseudomonadota</taxon>
        <taxon>Gammaproteobacteria</taxon>
        <taxon>OMG group</taxon>
        <taxon>OM182 clade</taxon>
    </lineage>
</organism>
<evidence type="ECO:0000313" key="4">
    <source>
        <dbReference type="Proteomes" id="UP000051934"/>
    </source>
</evidence>
<dbReference type="PANTHER" id="PTHR11820">
    <property type="entry name" value="ACYLPYRUVASE"/>
    <property type="match status" value="1"/>
</dbReference>
<feature type="domain" description="Fumarylacetoacetase-like C-terminal" evidence="2">
    <location>
        <begin position="27"/>
        <end position="225"/>
    </location>
</feature>
<evidence type="ECO:0000313" key="3">
    <source>
        <dbReference type="EMBL" id="KRO71312.1"/>
    </source>
</evidence>
<comment type="caution">
    <text evidence="3">The sequence shown here is derived from an EMBL/GenBank/DDBJ whole genome shotgun (WGS) entry which is preliminary data.</text>
</comment>
<dbReference type="EMBL" id="LIBB01000203">
    <property type="protein sequence ID" value="KRO71312.1"/>
    <property type="molecule type" value="Genomic_DNA"/>
</dbReference>
<dbReference type="AlphaFoldDB" id="A0A0R2SDX1"/>
<dbReference type="Gene3D" id="3.90.850.10">
    <property type="entry name" value="Fumarylacetoacetase-like, C-terminal domain"/>
    <property type="match status" value="1"/>
</dbReference>